<dbReference type="Proteomes" id="UP000242287">
    <property type="component" value="Unassembled WGS sequence"/>
</dbReference>
<sequence>MPLAVSGLSGLLSPCYPAVLSVQRATIGILEHVSLSTFQKLDDRIIAEIQLAFTLDKSSVLSSHGSPLCLALCLLVLVWNYRATCRLVYSTTLCHSELSLKMMSLKRIEYTFSGKTSFQITSQKYKNLSSDQAQM</sequence>
<proteinExistence type="predicted"/>
<name>A0A2A9N7P5_9AGAR</name>
<accession>A0A2A9N7P5</accession>
<gene>
    <name evidence="1" type="ORF">AMATHDRAFT_43550</name>
</gene>
<evidence type="ECO:0000313" key="1">
    <source>
        <dbReference type="EMBL" id="PFH46525.1"/>
    </source>
</evidence>
<keyword evidence="2" id="KW-1185">Reference proteome</keyword>
<protein>
    <submittedName>
        <fullName evidence="1">Uncharacterized protein</fullName>
    </submittedName>
</protein>
<reference evidence="1 2" key="1">
    <citation type="submission" date="2014-02" db="EMBL/GenBank/DDBJ databases">
        <title>Transposable element dynamics among asymbiotic and ectomycorrhizal Amanita fungi.</title>
        <authorList>
            <consortium name="DOE Joint Genome Institute"/>
            <person name="Hess J."/>
            <person name="Skrede I."/>
            <person name="Wolfe B."/>
            <person name="LaButti K."/>
            <person name="Ohm R.A."/>
            <person name="Grigoriev I.V."/>
            <person name="Pringle A."/>
        </authorList>
    </citation>
    <scope>NUCLEOTIDE SEQUENCE [LARGE SCALE GENOMIC DNA]</scope>
    <source>
        <strain evidence="1 2">SKay4041</strain>
    </source>
</reference>
<evidence type="ECO:0000313" key="2">
    <source>
        <dbReference type="Proteomes" id="UP000242287"/>
    </source>
</evidence>
<dbReference type="AlphaFoldDB" id="A0A2A9N7P5"/>
<dbReference type="EMBL" id="KZ302182">
    <property type="protein sequence ID" value="PFH46525.1"/>
    <property type="molecule type" value="Genomic_DNA"/>
</dbReference>
<organism evidence="1 2">
    <name type="scientific">Amanita thiersii Skay4041</name>
    <dbReference type="NCBI Taxonomy" id="703135"/>
    <lineage>
        <taxon>Eukaryota</taxon>
        <taxon>Fungi</taxon>
        <taxon>Dikarya</taxon>
        <taxon>Basidiomycota</taxon>
        <taxon>Agaricomycotina</taxon>
        <taxon>Agaricomycetes</taxon>
        <taxon>Agaricomycetidae</taxon>
        <taxon>Agaricales</taxon>
        <taxon>Pluteineae</taxon>
        <taxon>Amanitaceae</taxon>
        <taxon>Amanita</taxon>
    </lineage>
</organism>